<name>A0A932GQP6_UNCTE</name>
<evidence type="ECO:0000313" key="2">
    <source>
        <dbReference type="Proteomes" id="UP000741360"/>
    </source>
</evidence>
<dbReference type="GO" id="GO:0006508">
    <property type="term" value="P:proteolysis"/>
    <property type="evidence" value="ECO:0007669"/>
    <property type="project" value="UniProtKB-KW"/>
</dbReference>
<dbReference type="PROSITE" id="PS00141">
    <property type="entry name" value="ASP_PROTEASE"/>
    <property type="match status" value="1"/>
</dbReference>
<proteinExistence type="predicted"/>
<accession>A0A932GQP6</accession>
<dbReference type="AlphaFoldDB" id="A0A932GQP6"/>
<keyword evidence="1" id="KW-0378">Hydrolase</keyword>
<protein>
    <submittedName>
        <fullName evidence="1">Clan AA aspartic protease</fullName>
    </submittedName>
</protein>
<dbReference type="Pfam" id="PF13975">
    <property type="entry name" value="gag-asp_proteas"/>
    <property type="match status" value="1"/>
</dbReference>
<dbReference type="GO" id="GO:0004190">
    <property type="term" value="F:aspartic-type endopeptidase activity"/>
    <property type="evidence" value="ECO:0007669"/>
    <property type="project" value="InterPro"/>
</dbReference>
<dbReference type="EMBL" id="JACPSX010000216">
    <property type="protein sequence ID" value="MBI3015606.1"/>
    <property type="molecule type" value="Genomic_DNA"/>
</dbReference>
<dbReference type="SUPFAM" id="SSF50630">
    <property type="entry name" value="Acid proteases"/>
    <property type="match status" value="1"/>
</dbReference>
<dbReference type="InterPro" id="IPR021109">
    <property type="entry name" value="Peptidase_aspartic_dom_sf"/>
</dbReference>
<comment type="caution">
    <text evidence="1">The sequence shown here is derived from an EMBL/GenBank/DDBJ whole genome shotgun (WGS) entry which is preliminary data.</text>
</comment>
<organism evidence="1 2">
    <name type="scientific">Tectimicrobiota bacterium</name>
    <dbReference type="NCBI Taxonomy" id="2528274"/>
    <lineage>
        <taxon>Bacteria</taxon>
        <taxon>Pseudomonadati</taxon>
        <taxon>Nitrospinota/Tectimicrobiota group</taxon>
        <taxon>Candidatus Tectimicrobiota</taxon>
    </lineage>
</organism>
<keyword evidence="1" id="KW-0645">Protease</keyword>
<dbReference type="InterPro" id="IPR001969">
    <property type="entry name" value="Aspartic_peptidase_AS"/>
</dbReference>
<evidence type="ECO:0000313" key="1">
    <source>
        <dbReference type="EMBL" id="MBI3015606.1"/>
    </source>
</evidence>
<dbReference type="Gene3D" id="2.40.70.10">
    <property type="entry name" value="Acid Proteases"/>
    <property type="match status" value="1"/>
</dbReference>
<reference evidence="1" key="1">
    <citation type="submission" date="2020-07" db="EMBL/GenBank/DDBJ databases">
        <title>Huge and variable diversity of episymbiotic CPR bacteria and DPANN archaea in groundwater ecosystems.</title>
        <authorList>
            <person name="He C.Y."/>
            <person name="Keren R."/>
            <person name="Whittaker M."/>
            <person name="Farag I.F."/>
            <person name="Doudna J."/>
            <person name="Cate J.H.D."/>
            <person name="Banfield J.F."/>
        </authorList>
    </citation>
    <scope>NUCLEOTIDE SEQUENCE</scope>
    <source>
        <strain evidence="1">NC_groundwater_717_Ag_S-0.2um_59_8</strain>
    </source>
</reference>
<dbReference type="CDD" id="cd05483">
    <property type="entry name" value="retropepsin_like_bacteria"/>
    <property type="match status" value="1"/>
</dbReference>
<sequence length="130" mass="14176">MPSASRIKGRFAHGGVLLIPISVHGQHFEFLLDTGAAYTAVSREIADLLDLKTYPDLTLLIAPAQGQTIRVPVATLADLSVGGMHLSNVRVVILEFPDRLKLDGLLGMNVLRNFRFTIEPDTATLVTRNL</sequence>
<dbReference type="Proteomes" id="UP000741360">
    <property type="component" value="Unassembled WGS sequence"/>
</dbReference>
<gene>
    <name evidence="1" type="ORF">HYY65_11245</name>
</gene>
<dbReference type="InterPro" id="IPR034122">
    <property type="entry name" value="Retropepsin-like_bacterial"/>
</dbReference>